<dbReference type="Proteomes" id="UP001285244">
    <property type="component" value="Unassembled WGS sequence"/>
</dbReference>
<dbReference type="InterPro" id="IPR050090">
    <property type="entry name" value="Tyrosine_recombinase_XerCD"/>
</dbReference>
<proteinExistence type="inferred from homology"/>
<gene>
    <name evidence="5" type="ORF">MOZ64_03655</name>
</gene>
<dbReference type="PANTHER" id="PTHR30349:SF64">
    <property type="entry name" value="PROPHAGE INTEGRASE INTD-RELATED"/>
    <property type="match status" value="1"/>
</dbReference>
<keyword evidence="3" id="KW-0233">DNA recombination</keyword>
<sequence>MTVNKDKKTGTWYYHFKITIDGNTQWHKKRGFLTKHECLLAEEEFKLSLQDPIQYATFEQIVKSYLANWSNQVKAISVNTDRYIIIKLQNKFRNTQDFRDYRKIQIYINELDSKYSKTYVKKIYYTLVKICKFAVLYGYMSTNPMDRVRFSARRDEKKKEMKFWEPDQFKLFINEIHDPMMHLLYSTLYYMGCRKGEAMALTWKDIDFYRHTITINKTCKMRAREPGNYTTPPKTKNSYRTITMPKILYKEMKEWKDIVMGFSEYSDDFFVFGGCQPLPAETVRRHFKKGIYDANIKLIPQEQIPEIRIHDLRHSHASYLINHMTNGFTDFDIAKRLGDTVDTLHNTYAHWFKSADKGIVDFMDDDIQ</sequence>
<dbReference type="CDD" id="cd01189">
    <property type="entry name" value="INT_ICEBs1_C_like"/>
    <property type="match status" value="1"/>
</dbReference>
<evidence type="ECO:0000313" key="5">
    <source>
        <dbReference type="EMBL" id="MDX8416937.1"/>
    </source>
</evidence>
<evidence type="ECO:0000259" key="4">
    <source>
        <dbReference type="PROSITE" id="PS51898"/>
    </source>
</evidence>
<dbReference type="Gene3D" id="1.10.443.10">
    <property type="entry name" value="Intergrase catalytic core"/>
    <property type="match status" value="1"/>
</dbReference>
<dbReference type="InterPro" id="IPR011010">
    <property type="entry name" value="DNA_brk_join_enz"/>
</dbReference>
<dbReference type="PANTHER" id="PTHR30349">
    <property type="entry name" value="PHAGE INTEGRASE-RELATED"/>
    <property type="match status" value="1"/>
</dbReference>
<dbReference type="EMBL" id="JALBUS010000004">
    <property type="protein sequence ID" value="MDX8416937.1"/>
    <property type="molecule type" value="Genomic_DNA"/>
</dbReference>
<dbReference type="RefSeq" id="WP_320325250.1">
    <property type="nucleotide sequence ID" value="NZ_JALBUS010000004.1"/>
</dbReference>
<dbReference type="InterPro" id="IPR013762">
    <property type="entry name" value="Integrase-like_cat_sf"/>
</dbReference>
<dbReference type="Pfam" id="PF00589">
    <property type="entry name" value="Phage_integrase"/>
    <property type="match status" value="1"/>
</dbReference>
<name>A0ABU4WN74_9FIRM</name>
<comment type="similarity">
    <text evidence="1">Belongs to the 'phage' integrase family.</text>
</comment>
<accession>A0ABU4WN74</accession>
<comment type="caution">
    <text evidence="5">The sequence shown here is derived from an EMBL/GenBank/DDBJ whole genome shotgun (WGS) entry which is preliminary data.</text>
</comment>
<dbReference type="InterPro" id="IPR010998">
    <property type="entry name" value="Integrase_recombinase_N"/>
</dbReference>
<dbReference type="Pfam" id="PF14657">
    <property type="entry name" value="Arm-DNA-bind_4"/>
    <property type="match status" value="1"/>
</dbReference>
<evidence type="ECO:0000313" key="6">
    <source>
        <dbReference type="Proteomes" id="UP001285244"/>
    </source>
</evidence>
<keyword evidence="2" id="KW-0238">DNA-binding</keyword>
<dbReference type="InterPro" id="IPR002104">
    <property type="entry name" value="Integrase_catalytic"/>
</dbReference>
<dbReference type="PROSITE" id="PS51898">
    <property type="entry name" value="TYR_RECOMBINASE"/>
    <property type="match status" value="1"/>
</dbReference>
<reference evidence="5 6" key="1">
    <citation type="submission" date="2022-03" db="EMBL/GenBank/DDBJ databases">
        <title>Novel taxa within the pig intestine.</title>
        <authorList>
            <person name="Wylensek D."/>
            <person name="Bishof K."/>
            <person name="Afrizal A."/>
            <person name="Clavel T."/>
        </authorList>
    </citation>
    <scope>NUCLEOTIDE SEQUENCE [LARGE SCALE GENOMIC DNA]</scope>
    <source>
        <strain evidence="5 6">Cla-KB-P134</strain>
    </source>
</reference>
<evidence type="ECO:0000256" key="2">
    <source>
        <dbReference type="ARBA" id="ARBA00023125"/>
    </source>
</evidence>
<dbReference type="Gene3D" id="1.10.150.130">
    <property type="match status" value="1"/>
</dbReference>
<evidence type="ECO:0000256" key="1">
    <source>
        <dbReference type="ARBA" id="ARBA00008857"/>
    </source>
</evidence>
<feature type="domain" description="Tyr recombinase" evidence="4">
    <location>
        <begin position="159"/>
        <end position="361"/>
    </location>
</feature>
<keyword evidence="6" id="KW-1185">Reference proteome</keyword>
<evidence type="ECO:0000256" key="3">
    <source>
        <dbReference type="ARBA" id="ARBA00023172"/>
    </source>
</evidence>
<protein>
    <submittedName>
        <fullName evidence="5">Site-specific integrase</fullName>
    </submittedName>
</protein>
<dbReference type="InterPro" id="IPR028259">
    <property type="entry name" value="AP2-like_int_N"/>
</dbReference>
<dbReference type="SUPFAM" id="SSF56349">
    <property type="entry name" value="DNA breaking-rejoining enzymes"/>
    <property type="match status" value="1"/>
</dbReference>
<organism evidence="5 6">
    <name type="scientific">Absicoccus intestinalis</name>
    <dbReference type="NCBI Taxonomy" id="2926319"/>
    <lineage>
        <taxon>Bacteria</taxon>
        <taxon>Bacillati</taxon>
        <taxon>Bacillota</taxon>
        <taxon>Erysipelotrichia</taxon>
        <taxon>Erysipelotrichales</taxon>
        <taxon>Erysipelotrichaceae</taxon>
        <taxon>Absicoccus</taxon>
    </lineage>
</organism>